<keyword evidence="3" id="KW-1185">Reference proteome</keyword>
<dbReference type="PROSITE" id="PS51202">
    <property type="entry name" value="RCK_C"/>
    <property type="match status" value="1"/>
</dbReference>
<dbReference type="PANTHER" id="PTHR43833">
    <property type="entry name" value="POTASSIUM CHANNEL PROTEIN 2-RELATED-RELATED"/>
    <property type="match status" value="1"/>
</dbReference>
<accession>A0A5C8Z4G4</accession>
<dbReference type="AlphaFoldDB" id="A0A5C8Z4G4"/>
<feature type="domain" description="RCK C-terminal" evidence="1">
    <location>
        <begin position="137"/>
        <end position="220"/>
    </location>
</feature>
<dbReference type="EMBL" id="VKAC01000017">
    <property type="protein sequence ID" value="TXR51806.1"/>
    <property type="molecule type" value="Genomic_DNA"/>
</dbReference>
<dbReference type="InterPro" id="IPR003148">
    <property type="entry name" value="RCK_N"/>
</dbReference>
<dbReference type="GO" id="GO:0008324">
    <property type="term" value="F:monoatomic cation transmembrane transporter activity"/>
    <property type="evidence" value="ECO:0007669"/>
    <property type="project" value="InterPro"/>
</dbReference>
<sequence length="220" mass="23592">MASRRDPVAVLGLGRFGTALALELQRGGTDVIGVDASATVVQKLSGVLPQVVTADTTNADAMRELGVQEYPRAVVGIGTHLEASILTTAVLVDLEVQTIWAKALSDQHATILRRVGAHQVVLPEQQMGERVAHLVAGRMQDWVELGPQWVLAKTKPPRDLVGVPLGESKLRSRHHVTVVSVKPEGSGQYTHAGYDTVLSYGSVIVIAGRPSDVERFVELD</sequence>
<dbReference type="OrthoDB" id="9776294at2"/>
<dbReference type="Proteomes" id="UP000321234">
    <property type="component" value="Unassembled WGS sequence"/>
</dbReference>
<dbReference type="Gene3D" id="3.30.70.1450">
    <property type="entry name" value="Regulator of K+ conductance, C-terminal domain"/>
    <property type="match status" value="1"/>
</dbReference>
<dbReference type="InterPro" id="IPR036721">
    <property type="entry name" value="RCK_C_sf"/>
</dbReference>
<dbReference type="RefSeq" id="WP_147928367.1">
    <property type="nucleotide sequence ID" value="NZ_VKAC01000017.1"/>
</dbReference>
<dbReference type="InterPro" id="IPR036291">
    <property type="entry name" value="NAD(P)-bd_dom_sf"/>
</dbReference>
<comment type="caution">
    <text evidence="2">The sequence shown here is derived from an EMBL/GenBank/DDBJ whole genome shotgun (WGS) entry which is preliminary data.</text>
</comment>
<organism evidence="2 3">
    <name type="scientific">Quadrisphaera setariae</name>
    <dbReference type="NCBI Taxonomy" id="2593304"/>
    <lineage>
        <taxon>Bacteria</taxon>
        <taxon>Bacillati</taxon>
        <taxon>Actinomycetota</taxon>
        <taxon>Actinomycetes</taxon>
        <taxon>Kineosporiales</taxon>
        <taxon>Kineosporiaceae</taxon>
        <taxon>Quadrisphaera</taxon>
    </lineage>
</organism>
<dbReference type="Pfam" id="PF02254">
    <property type="entry name" value="TrkA_N"/>
    <property type="match status" value="1"/>
</dbReference>
<evidence type="ECO:0000313" key="3">
    <source>
        <dbReference type="Proteomes" id="UP000321234"/>
    </source>
</evidence>
<dbReference type="InterPro" id="IPR050721">
    <property type="entry name" value="Trk_Ktr_HKT_K-transport"/>
</dbReference>
<gene>
    <name evidence="2" type="ORF">FMM08_21370</name>
</gene>
<evidence type="ECO:0000259" key="1">
    <source>
        <dbReference type="PROSITE" id="PS51202"/>
    </source>
</evidence>
<name>A0A5C8Z4G4_9ACTN</name>
<dbReference type="SUPFAM" id="SSF116726">
    <property type="entry name" value="TrkA C-terminal domain-like"/>
    <property type="match status" value="1"/>
</dbReference>
<dbReference type="Pfam" id="PF02080">
    <property type="entry name" value="TrkA_C"/>
    <property type="match status" value="1"/>
</dbReference>
<dbReference type="InterPro" id="IPR006037">
    <property type="entry name" value="RCK_C"/>
</dbReference>
<dbReference type="PANTHER" id="PTHR43833:SF7">
    <property type="entry name" value="KTR SYSTEM POTASSIUM UPTAKE PROTEIN C"/>
    <property type="match status" value="1"/>
</dbReference>
<proteinExistence type="predicted"/>
<protein>
    <submittedName>
        <fullName evidence="2">TrkA family potassium uptake protein</fullName>
    </submittedName>
</protein>
<evidence type="ECO:0000313" key="2">
    <source>
        <dbReference type="EMBL" id="TXR51806.1"/>
    </source>
</evidence>
<dbReference type="SUPFAM" id="SSF51735">
    <property type="entry name" value="NAD(P)-binding Rossmann-fold domains"/>
    <property type="match status" value="1"/>
</dbReference>
<dbReference type="GO" id="GO:0006813">
    <property type="term" value="P:potassium ion transport"/>
    <property type="evidence" value="ECO:0007669"/>
    <property type="project" value="InterPro"/>
</dbReference>
<dbReference type="Gene3D" id="3.40.50.720">
    <property type="entry name" value="NAD(P)-binding Rossmann-like Domain"/>
    <property type="match status" value="1"/>
</dbReference>
<reference evidence="2 3" key="1">
    <citation type="submission" date="2019-07" db="EMBL/GenBank/DDBJ databases">
        <title>Quadrisphaera sp. strain DD2A genome sequencing and assembly.</title>
        <authorList>
            <person name="Kim I."/>
        </authorList>
    </citation>
    <scope>NUCLEOTIDE SEQUENCE [LARGE SCALE GENOMIC DNA]</scope>
    <source>
        <strain evidence="2 3">DD2A</strain>
    </source>
</reference>